<comment type="function">
    <text evidence="1 10">Catalyzes the insertion of molybdate into adenylated molybdopterin with the concomitant release of AMP.</text>
</comment>
<dbReference type="RefSeq" id="WP_213235682.1">
    <property type="nucleotide sequence ID" value="NZ_JAHBCL010000006.1"/>
</dbReference>
<evidence type="ECO:0000313" key="13">
    <source>
        <dbReference type="Proteomes" id="UP000746471"/>
    </source>
</evidence>
<dbReference type="PANTHER" id="PTHR10192:SF5">
    <property type="entry name" value="GEPHYRIN"/>
    <property type="match status" value="1"/>
</dbReference>
<keyword evidence="10" id="KW-0460">Magnesium</keyword>
<dbReference type="Pfam" id="PF03453">
    <property type="entry name" value="MoeA_N"/>
    <property type="match status" value="1"/>
</dbReference>
<dbReference type="InterPro" id="IPR008284">
    <property type="entry name" value="MoCF_biosynth_CS"/>
</dbReference>
<dbReference type="Gene3D" id="3.90.105.10">
    <property type="entry name" value="Molybdopterin biosynthesis moea protein, domain 2"/>
    <property type="match status" value="1"/>
</dbReference>
<protein>
    <recommendedName>
        <fullName evidence="6 10">Molybdopterin molybdenumtransferase</fullName>
        <ecNumber evidence="5 10">2.10.1.1</ecNumber>
    </recommendedName>
</protein>
<dbReference type="NCBIfam" id="TIGR00177">
    <property type="entry name" value="molyb_syn"/>
    <property type="match status" value="1"/>
</dbReference>
<dbReference type="SUPFAM" id="SSF53218">
    <property type="entry name" value="Molybdenum cofactor biosynthesis proteins"/>
    <property type="match status" value="1"/>
</dbReference>
<dbReference type="InterPro" id="IPR036688">
    <property type="entry name" value="MoeA_C_domain_IV_sf"/>
</dbReference>
<dbReference type="Proteomes" id="UP000746471">
    <property type="component" value="Unassembled WGS sequence"/>
</dbReference>
<organism evidence="12 13">
    <name type="scientific">Fusibacter paucivorans</name>
    <dbReference type="NCBI Taxonomy" id="76009"/>
    <lineage>
        <taxon>Bacteria</taxon>
        <taxon>Bacillati</taxon>
        <taxon>Bacillota</taxon>
        <taxon>Clostridia</taxon>
        <taxon>Eubacteriales</taxon>
        <taxon>Eubacteriales Family XII. Incertae Sedis</taxon>
        <taxon>Fusibacter</taxon>
    </lineage>
</organism>
<evidence type="ECO:0000256" key="5">
    <source>
        <dbReference type="ARBA" id="ARBA00013269"/>
    </source>
</evidence>
<evidence type="ECO:0000313" key="12">
    <source>
        <dbReference type="EMBL" id="MBS7525896.1"/>
    </source>
</evidence>
<evidence type="ECO:0000256" key="3">
    <source>
        <dbReference type="ARBA" id="ARBA00005046"/>
    </source>
</evidence>
<evidence type="ECO:0000256" key="9">
    <source>
        <dbReference type="ARBA" id="ARBA00047317"/>
    </source>
</evidence>
<evidence type="ECO:0000256" key="10">
    <source>
        <dbReference type="RuleBase" id="RU365090"/>
    </source>
</evidence>
<comment type="catalytic activity">
    <reaction evidence="9">
        <text>adenylyl-molybdopterin + molybdate = Mo-molybdopterin + AMP + H(+)</text>
        <dbReference type="Rhea" id="RHEA:35047"/>
        <dbReference type="ChEBI" id="CHEBI:15378"/>
        <dbReference type="ChEBI" id="CHEBI:36264"/>
        <dbReference type="ChEBI" id="CHEBI:62727"/>
        <dbReference type="ChEBI" id="CHEBI:71302"/>
        <dbReference type="ChEBI" id="CHEBI:456215"/>
        <dbReference type="EC" id="2.10.1.1"/>
    </reaction>
</comment>
<keyword evidence="13" id="KW-1185">Reference proteome</keyword>
<dbReference type="InterPro" id="IPR005110">
    <property type="entry name" value="MoeA_linker/N"/>
</dbReference>
<evidence type="ECO:0000256" key="7">
    <source>
        <dbReference type="ARBA" id="ARBA00022505"/>
    </source>
</evidence>
<dbReference type="PROSITE" id="PS01079">
    <property type="entry name" value="MOCF_BIOSYNTHESIS_2"/>
    <property type="match status" value="1"/>
</dbReference>
<dbReference type="Pfam" id="PF00994">
    <property type="entry name" value="MoCF_biosynth"/>
    <property type="match status" value="1"/>
</dbReference>
<evidence type="ECO:0000256" key="4">
    <source>
        <dbReference type="ARBA" id="ARBA00010763"/>
    </source>
</evidence>
<keyword evidence="10" id="KW-0808">Transferase</keyword>
<gene>
    <name evidence="12" type="ORF">KHM83_04295</name>
</gene>
<dbReference type="Pfam" id="PF03454">
    <property type="entry name" value="MoeA_C"/>
    <property type="match status" value="1"/>
</dbReference>
<dbReference type="InterPro" id="IPR001453">
    <property type="entry name" value="MoaB/Mog_dom"/>
</dbReference>
<proteinExistence type="inferred from homology"/>
<comment type="cofactor">
    <cofactor evidence="10">
        <name>Mg(2+)</name>
        <dbReference type="ChEBI" id="CHEBI:18420"/>
    </cofactor>
</comment>
<dbReference type="Gene3D" id="2.40.340.10">
    <property type="entry name" value="MoeA, C-terminal, domain IV"/>
    <property type="match status" value="1"/>
</dbReference>
<dbReference type="PANTHER" id="PTHR10192">
    <property type="entry name" value="MOLYBDOPTERIN BIOSYNTHESIS PROTEIN"/>
    <property type="match status" value="1"/>
</dbReference>
<accession>A0ABS5PLF4</accession>
<evidence type="ECO:0000256" key="8">
    <source>
        <dbReference type="ARBA" id="ARBA00023150"/>
    </source>
</evidence>
<keyword evidence="10" id="KW-0479">Metal-binding</keyword>
<comment type="similarity">
    <text evidence="4 10">Belongs to the MoeA family.</text>
</comment>
<dbReference type="SMART" id="SM00852">
    <property type="entry name" value="MoCF_biosynth"/>
    <property type="match status" value="1"/>
</dbReference>
<dbReference type="CDD" id="cd00887">
    <property type="entry name" value="MoeA"/>
    <property type="match status" value="1"/>
</dbReference>
<sequence>MEFFKTLTLPQVLAHLTDSGITAAHFETVSLLDALGRIAASDCLAPEDMPMFDRSTVDGYAIIGRESAGASEAIPGFFQLAGESLMGEAIEQQLQSGQAVYVPTGGMLPPGADAMVMIEFTEKMDHETLLVYKPSPPGAHISYRGDDVRKGDIVVAAGRRIDSYDIGMLAGAGYDTVCVYRKPKVAVISTGDEVRPVGEPITFGQIYDVNGYTISARLLELGCDVVEKALVSDNYEMLRETVETSLAKADIVILSGGSSVGTRDFTARVIESFEGGRLITHGIAIKPGKPTIVGKIDDKFIIGLPGHPASALIIFNAVVKPLIYQLMPHAPTPFVIEALLSENVHASPGKDTFQMVQLYREGSSWHCKPIYAKSGMMSLLATASGYIHMTNEKEGLSAGTAVDVYLLQEVRL</sequence>
<comment type="pathway">
    <text evidence="3 10">Cofactor biosynthesis; molybdopterin biosynthesis.</text>
</comment>
<comment type="function">
    <text evidence="2">May be involved in the biosynthesis of molybdopterin.</text>
</comment>
<feature type="domain" description="MoaB/Mog" evidence="11">
    <location>
        <begin position="186"/>
        <end position="325"/>
    </location>
</feature>
<keyword evidence="8 10" id="KW-0501">Molybdenum cofactor biosynthesis</keyword>
<dbReference type="InterPro" id="IPR036425">
    <property type="entry name" value="MoaB/Mog-like_dom_sf"/>
</dbReference>
<dbReference type="InterPro" id="IPR036135">
    <property type="entry name" value="MoeA_linker/N_sf"/>
</dbReference>
<evidence type="ECO:0000259" key="11">
    <source>
        <dbReference type="SMART" id="SM00852"/>
    </source>
</evidence>
<dbReference type="InterPro" id="IPR038987">
    <property type="entry name" value="MoeA-like"/>
</dbReference>
<dbReference type="EMBL" id="JAHBCL010000006">
    <property type="protein sequence ID" value="MBS7525896.1"/>
    <property type="molecule type" value="Genomic_DNA"/>
</dbReference>
<comment type="caution">
    <text evidence="12">The sequence shown here is derived from an EMBL/GenBank/DDBJ whole genome shotgun (WGS) entry which is preliminary data.</text>
</comment>
<dbReference type="Gene3D" id="3.40.980.10">
    <property type="entry name" value="MoaB/Mog-like domain"/>
    <property type="match status" value="1"/>
</dbReference>
<dbReference type="SUPFAM" id="SSF63867">
    <property type="entry name" value="MoeA C-terminal domain-like"/>
    <property type="match status" value="1"/>
</dbReference>
<evidence type="ECO:0000256" key="1">
    <source>
        <dbReference type="ARBA" id="ARBA00002901"/>
    </source>
</evidence>
<evidence type="ECO:0000256" key="6">
    <source>
        <dbReference type="ARBA" id="ARBA00021108"/>
    </source>
</evidence>
<keyword evidence="7 10" id="KW-0500">Molybdenum</keyword>
<dbReference type="NCBIfam" id="NF045515">
    <property type="entry name" value="Glp_gephyrin"/>
    <property type="match status" value="1"/>
</dbReference>
<dbReference type="Gene3D" id="2.170.190.11">
    <property type="entry name" value="Molybdopterin biosynthesis moea protein, domain 3"/>
    <property type="match status" value="1"/>
</dbReference>
<evidence type="ECO:0000256" key="2">
    <source>
        <dbReference type="ARBA" id="ARBA00003487"/>
    </source>
</evidence>
<reference evidence="12 13" key="1">
    <citation type="submission" date="2021-05" db="EMBL/GenBank/DDBJ databases">
        <title>Fusibacter ferrireducens sp. nov., an anaerobic, sulfur- and Fe-reducing bacterium isolated from the mangrove sediment.</title>
        <authorList>
            <person name="Qiu D."/>
        </authorList>
    </citation>
    <scope>NUCLEOTIDE SEQUENCE [LARGE SCALE GENOMIC DNA]</scope>
    <source>
        <strain evidence="12 13">DSM 12116</strain>
    </source>
</reference>
<dbReference type="EC" id="2.10.1.1" evidence="5 10"/>
<name>A0ABS5PLF4_9FIRM</name>
<dbReference type="SUPFAM" id="SSF63882">
    <property type="entry name" value="MoeA N-terminal region -like"/>
    <property type="match status" value="1"/>
</dbReference>
<dbReference type="InterPro" id="IPR005111">
    <property type="entry name" value="MoeA_C_domain_IV"/>
</dbReference>